<name>A0ABW4N143_9CAUL</name>
<feature type="domain" description="CENP-V/GFA" evidence="4">
    <location>
        <begin position="2"/>
        <end position="115"/>
    </location>
</feature>
<proteinExistence type="inferred from homology"/>
<dbReference type="InterPro" id="IPR011057">
    <property type="entry name" value="Mss4-like_sf"/>
</dbReference>
<keyword evidence="2" id="KW-0479">Metal-binding</keyword>
<evidence type="ECO:0000313" key="6">
    <source>
        <dbReference type="Proteomes" id="UP001597237"/>
    </source>
</evidence>
<evidence type="ECO:0000259" key="4">
    <source>
        <dbReference type="PROSITE" id="PS51891"/>
    </source>
</evidence>
<dbReference type="InterPro" id="IPR052355">
    <property type="entry name" value="CENP-V-like"/>
</dbReference>
<sequence>MIEGGCHCGAVRIEVEEAPTAVTDCNCSICRRLGGLWFYPHPRQVRIEGEAATVAYVQGDRTLALHHCQACGCTTHWRSLEAGGGERMGVNARMFDPQVVAAARVRRLDGADTWAYLDD</sequence>
<gene>
    <name evidence="5" type="ORF">ACFSC0_10435</name>
</gene>
<dbReference type="InterPro" id="IPR006913">
    <property type="entry name" value="CENP-V/GFA"/>
</dbReference>
<evidence type="ECO:0000256" key="1">
    <source>
        <dbReference type="ARBA" id="ARBA00005495"/>
    </source>
</evidence>
<comment type="similarity">
    <text evidence="1">Belongs to the Gfa family.</text>
</comment>
<dbReference type="RefSeq" id="WP_377282998.1">
    <property type="nucleotide sequence ID" value="NZ_JBHRSI010000008.1"/>
</dbReference>
<dbReference type="Pfam" id="PF04828">
    <property type="entry name" value="GFA"/>
    <property type="match status" value="1"/>
</dbReference>
<evidence type="ECO:0000313" key="5">
    <source>
        <dbReference type="EMBL" id="MFD1783810.1"/>
    </source>
</evidence>
<keyword evidence="6" id="KW-1185">Reference proteome</keyword>
<evidence type="ECO:0000256" key="2">
    <source>
        <dbReference type="ARBA" id="ARBA00022723"/>
    </source>
</evidence>
<keyword evidence="3" id="KW-0862">Zinc</keyword>
<dbReference type="SUPFAM" id="SSF51316">
    <property type="entry name" value="Mss4-like"/>
    <property type="match status" value="1"/>
</dbReference>
<dbReference type="Proteomes" id="UP001597237">
    <property type="component" value="Unassembled WGS sequence"/>
</dbReference>
<evidence type="ECO:0000256" key="3">
    <source>
        <dbReference type="ARBA" id="ARBA00022833"/>
    </source>
</evidence>
<dbReference type="PANTHER" id="PTHR28620:SF1">
    <property type="entry name" value="CENP-V_GFA DOMAIN-CONTAINING PROTEIN"/>
    <property type="match status" value="1"/>
</dbReference>
<organism evidence="5 6">
    <name type="scientific">Phenylobacterium terrae</name>
    <dbReference type="NCBI Taxonomy" id="2665495"/>
    <lineage>
        <taxon>Bacteria</taxon>
        <taxon>Pseudomonadati</taxon>
        <taxon>Pseudomonadota</taxon>
        <taxon>Alphaproteobacteria</taxon>
        <taxon>Caulobacterales</taxon>
        <taxon>Caulobacteraceae</taxon>
        <taxon>Phenylobacterium</taxon>
    </lineage>
</organism>
<dbReference type="PANTHER" id="PTHR28620">
    <property type="entry name" value="CENTROMERE PROTEIN V"/>
    <property type="match status" value="1"/>
</dbReference>
<reference evidence="6" key="1">
    <citation type="journal article" date="2019" name="Int. J. Syst. Evol. Microbiol.">
        <title>The Global Catalogue of Microorganisms (GCM) 10K type strain sequencing project: providing services to taxonomists for standard genome sequencing and annotation.</title>
        <authorList>
            <consortium name="The Broad Institute Genomics Platform"/>
            <consortium name="The Broad Institute Genome Sequencing Center for Infectious Disease"/>
            <person name="Wu L."/>
            <person name="Ma J."/>
        </authorList>
    </citation>
    <scope>NUCLEOTIDE SEQUENCE [LARGE SCALE GENOMIC DNA]</scope>
    <source>
        <strain evidence="6">DFY28</strain>
    </source>
</reference>
<dbReference type="PROSITE" id="PS51891">
    <property type="entry name" value="CENP_V_GFA"/>
    <property type="match status" value="1"/>
</dbReference>
<dbReference type="Gene3D" id="2.170.150.70">
    <property type="match status" value="1"/>
</dbReference>
<dbReference type="EMBL" id="JBHUEY010000001">
    <property type="protein sequence ID" value="MFD1783810.1"/>
    <property type="molecule type" value="Genomic_DNA"/>
</dbReference>
<comment type="caution">
    <text evidence="5">The sequence shown here is derived from an EMBL/GenBank/DDBJ whole genome shotgun (WGS) entry which is preliminary data.</text>
</comment>
<accession>A0ABW4N143</accession>
<protein>
    <submittedName>
        <fullName evidence="5">GFA family protein</fullName>
    </submittedName>
</protein>